<dbReference type="Pfam" id="PF01244">
    <property type="entry name" value="Peptidase_M19"/>
    <property type="match status" value="1"/>
</dbReference>
<dbReference type="InterPro" id="IPR008257">
    <property type="entry name" value="Pept_M19"/>
</dbReference>
<evidence type="ECO:0000313" key="1">
    <source>
        <dbReference type="EMBL" id="SEK35647.1"/>
    </source>
</evidence>
<dbReference type="STRING" id="228957.SAMN04488008_101330"/>
<proteinExistence type="predicted"/>
<dbReference type="PANTHER" id="PTHR10443">
    <property type="entry name" value="MICROSOMAL DIPEPTIDASE"/>
    <property type="match status" value="1"/>
</dbReference>
<evidence type="ECO:0000313" key="2">
    <source>
        <dbReference type="Proteomes" id="UP000198990"/>
    </source>
</evidence>
<dbReference type="CDD" id="cd01301">
    <property type="entry name" value="rDP_like"/>
    <property type="match status" value="1"/>
</dbReference>
<dbReference type="RefSeq" id="WP_091619079.1">
    <property type="nucleotide sequence ID" value="NZ_FNZN01000001.1"/>
</dbReference>
<dbReference type="EMBL" id="FNZN01000001">
    <property type="protein sequence ID" value="SEK35647.1"/>
    <property type="molecule type" value="Genomic_DNA"/>
</dbReference>
<gene>
    <name evidence="1" type="ORF">SAMN04488008_101330</name>
</gene>
<dbReference type="SUPFAM" id="SSF51556">
    <property type="entry name" value="Metallo-dependent hydrolases"/>
    <property type="match status" value="1"/>
</dbReference>
<protein>
    <submittedName>
        <fullName evidence="1">Membrane dipeptidase</fullName>
    </submittedName>
</protein>
<dbReference type="PROSITE" id="PS51365">
    <property type="entry name" value="RENAL_DIPEPTIDASE_2"/>
    <property type="match status" value="1"/>
</dbReference>
<dbReference type="GO" id="GO:0006508">
    <property type="term" value="P:proteolysis"/>
    <property type="evidence" value="ECO:0007669"/>
    <property type="project" value="InterPro"/>
</dbReference>
<dbReference type="Gene3D" id="3.20.20.140">
    <property type="entry name" value="Metal-dependent hydrolases"/>
    <property type="match status" value="1"/>
</dbReference>
<reference evidence="2" key="1">
    <citation type="submission" date="2016-10" db="EMBL/GenBank/DDBJ databases">
        <authorList>
            <person name="Varghese N."/>
            <person name="Submissions S."/>
        </authorList>
    </citation>
    <scope>NUCLEOTIDE SEQUENCE [LARGE SCALE GENOMIC DNA]</scope>
    <source>
        <strain evidence="2">DSM 16471</strain>
    </source>
</reference>
<dbReference type="PANTHER" id="PTHR10443:SF12">
    <property type="entry name" value="DIPEPTIDASE"/>
    <property type="match status" value="1"/>
</dbReference>
<sequence length="393" mass="44338">MKIKLLFFSLIVTVQLSAQNYENIHKKAIFVDTHNDFLTQTMEKGFVFDTDLKGKTHSDLNRMKKGGVDVQFFSVWSDGDQLNPYAFAHRQIDSLDAVIKRNPDKIVKVGNSKELQKVIKQHKIAALIGLEGGHQFENDLDKMEALYNRGVRYITLTWNNSTPWATSASDETNPEGVMNSEGKKGLTAFGKEVVKKMNALGIMVDISHVGEQTFYDVIATTKKPVIASHSSVYTLCPHKRNLKDDQIKAVAKNGGVIQINFNSGFIDPSVEPRETAFLEKHKAEIDSIVKTGMLSYHAEESMYRKYAEESFELRAPFDWVIQHIEYVINLVGVDYVGIGSDFDGIYQPPKQLDDVTDYSKITKVLVEKGYSEKDIYKILGANLLRVLKANESQ</sequence>
<name>A0A1H7GDS9_9FLAO</name>
<dbReference type="GO" id="GO:0070573">
    <property type="term" value="F:metallodipeptidase activity"/>
    <property type="evidence" value="ECO:0007669"/>
    <property type="project" value="InterPro"/>
</dbReference>
<accession>A0A1H7GDS9</accession>
<dbReference type="OrthoDB" id="9804920at2"/>
<organism evidence="1 2">
    <name type="scientific">Maribacter orientalis</name>
    <dbReference type="NCBI Taxonomy" id="228957"/>
    <lineage>
        <taxon>Bacteria</taxon>
        <taxon>Pseudomonadati</taxon>
        <taxon>Bacteroidota</taxon>
        <taxon>Flavobacteriia</taxon>
        <taxon>Flavobacteriales</taxon>
        <taxon>Flavobacteriaceae</taxon>
        <taxon>Maribacter</taxon>
    </lineage>
</organism>
<dbReference type="Proteomes" id="UP000198990">
    <property type="component" value="Unassembled WGS sequence"/>
</dbReference>
<keyword evidence="2" id="KW-1185">Reference proteome</keyword>
<dbReference type="AlphaFoldDB" id="A0A1H7GDS9"/>
<dbReference type="InterPro" id="IPR032466">
    <property type="entry name" value="Metal_Hydrolase"/>
</dbReference>